<dbReference type="GO" id="GO:0004553">
    <property type="term" value="F:hydrolase activity, hydrolyzing O-glycosyl compounds"/>
    <property type="evidence" value="ECO:0007669"/>
    <property type="project" value="InterPro"/>
</dbReference>
<dbReference type="SUPFAM" id="SSF51445">
    <property type="entry name" value="(Trans)glycosidases"/>
    <property type="match status" value="1"/>
</dbReference>
<dbReference type="PANTHER" id="PTHR10353">
    <property type="entry name" value="GLYCOSYL HYDROLASE"/>
    <property type="match status" value="1"/>
</dbReference>
<dbReference type="HOGENOM" id="CLU_001859_4_4_1"/>
<accession>M1DG35</accession>
<dbReference type="STRING" id="4113.M1DG35"/>
<dbReference type="Pfam" id="PF00232">
    <property type="entry name" value="Glyco_hydro_1"/>
    <property type="match status" value="1"/>
</dbReference>
<dbReference type="InterPro" id="IPR001360">
    <property type="entry name" value="Glyco_hydro_1"/>
</dbReference>
<sequence length="133" mass="15214">MDFKGINHYSTLFVKDCLHSNCTCMHENNPTCSHGENHAILGFLLTSGQNKDGEFIGDLMGMPGLYVVPQGMEDIIDYIKKRYNNMPIFVTENGYGSNDNQEGGYDLDKDINRIKFHKAYLASLARSIRYFYR</sequence>
<dbReference type="Gene3D" id="3.20.20.80">
    <property type="entry name" value="Glycosidases"/>
    <property type="match status" value="1"/>
</dbReference>
<evidence type="ECO:0000256" key="1">
    <source>
        <dbReference type="ARBA" id="ARBA00010838"/>
    </source>
</evidence>
<dbReference type="Proteomes" id="UP000011115">
    <property type="component" value="Unassembled WGS sequence"/>
</dbReference>
<dbReference type="Gramene" id="PGSC0003DMT400088493">
    <property type="protein sequence ID" value="PGSC0003DMT400088493"/>
    <property type="gene ID" value="PGSC0003DMG400038064"/>
</dbReference>
<dbReference type="GO" id="GO:0005975">
    <property type="term" value="P:carbohydrate metabolic process"/>
    <property type="evidence" value="ECO:0007669"/>
    <property type="project" value="InterPro"/>
</dbReference>
<dbReference type="InterPro" id="IPR017853">
    <property type="entry name" value="GH"/>
</dbReference>
<dbReference type="InParanoid" id="M1DG35"/>
<dbReference type="EnsemblPlants" id="PGSC0003DMT400088493">
    <property type="protein sequence ID" value="PGSC0003DMT400088493"/>
    <property type="gene ID" value="PGSC0003DMG400038064"/>
</dbReference>
<reference evidence="3" key="2">
    <citation type="submission" date="2015-06" db="UniProtKB">
        <authorList>
            <consortium name="EnsemblPlants"/>
        </authorList>
    </citation>
    <scope>IDENTIFICATION</scope>
    <source>
        <strain evidence="3">DM1-3 516 R44</strain>
    </source>
</reference>
<reference evidence="4" key="1">
    <citation type="journal article" date="2011" name="Nature">
        <title>Genome sequence and analysis of the tuber crop potato.</title>
        <authorList>
            <consortium name="The Potato Genome Sequencing Consortium"/>
        </authorList>
    </citation>
    <scope>NUCLEOTIDE SEQUENCE [LARGE SCALE GENOMIC DNA]</scope>
    <source>
        <strain evidence="4">cv. DM1-3 516 R44</strain>
    </source>
</reference>
<comment type="similarity">
    <text evidence="1 2">Belongs to the glycosyl hydrolase 1 family.</text>
</comment>
<dbReference type="OMA" id="GINRYTS"/>
<evidence type="ECO:0000313" key="3">
    <source>
        <dbReference type="EnsemblPlants" id="PGSC0003DMT400088493"/>
    </source>
</evidence>
<evidence type="ECO:0000313" key="4">
    <source>
        <dbReference type="Proteomes" id="UP000011115"/>
    </source>
</evidence>
<proteinExistence type="inferred from homology"/>
<evidence type="ECO:0000256" key="2">
    <source>
        <dbReference type="RuleBase" id="RU003690"/>
    </source>
</evidence>
<keyword evidence="4" id="KW-1185">Reference proteome</keyword>
<dbReference type="AlphaFoldDB" id="M1DG35"/>
<organism evidence="3 4">
    <name type="scientific">Solanum tuberosum</name>
    <name type="common">Potato</name>
    <dbReference type="NCBI Taxonomy" id="4113"/>
    <lineage>
        <taxon>Eukaryota</taxon>
        <taxon>Viridiplantae</taxon>
        <taxon>Streptophyta</taxon>
        <taxon>Embryophyta</taxon>
        <taxon>Tracheophyta</taxon>
        <taxon>Spermatophyta</taxon>
        <taxon>Magnoliopsida</taxon>
        <taxon>eudicotyledons</taxon>
        <taxon>Gunneridae</taxon>
        <taxon>Pentapetalae</taxon>
        <taxon>asterids</taxon>
        <taxon>lamiids</taxon>
        <taxon>Solanales</taxon>
        <taxon>Solanaceae</taxon>
        <taxon>Solanoideae</taxon>
        <taxon>Solaneae</taxon>
        <taxon>Solanum</taxon>
    </lineage>
</organism>
<dbReference type="PANTHER" id="PTHR10353:SF300">
    <property type="entry name" value="BETA-GLUCOSIDASE 18-LIKE"/>
    <property type="match status" value="1"/>
</dbReference>
<dbReference type="PaxDb" id="4113-PGSC0003DMT400088493"/>
<protein>
    <submittedName>
        <fullName evidence="3">Beta-glucosidase</fullName>
    </submittedName>
</protein>
<dbReference type="eggNOG" id="KOG0626">
    <property type="taxonomic scope" value="Eukaryota"/>
</dbReference>
<name>M1DG35_SOLTU</name>